<sequence length="199" mass="21525">MTDLKNVSDPVPVSPSARRTWDFWETTLIALIADGAFVLTGGVLVSIILAVNVGPKILAPGELQALASQGRWYGVALISGTPPAIAVLWIAIRMAGREFGEYLALNWPTGGEIVRALAIMTIVLSIEDSCCRRWVREDISPVPRSWWEGPRDCSHGSLEAVLLDLSSKSLLFAASCSAAGRNLLSGRSEPLSLHRQYGR</sequence>
<dbReference type="EMBL" id="LUUB01000023">
    <property type="protein sequence ID" value="OAF15362.1"/>
    <property type="molecule type" value="Genomic_DNA"/>
</dbReference>
<dbReference type="STRING" id="1505087.AYJ54_40430"/>
<organism evidence="2 3">
    <name type="scientific">Bradyrhizobium centrolobii</name>
    <dbReference type="NCBI Taxonomy" id="1505087"/>
    <lineage>
        <taxon>Bacteria</taxon>
        <taxon>Pseudomonadati</taxon>
        <taxon>Pseudomonadota</taxon>
        <taxon>Alphaproteobacteria</taxon>
        <taxon>Hyphomicrobiales</taxon>
        <taxon>Nitrobacteraceae</taxon>
        <taxon>Bradyrhizobium</taxon>
    </lineage>
</organism>
<gene>
    <name evidence="2" type="ORF">AYJ54_40430</name>
</gene>
<evidence type="ECO:0000256" key="1">
    <source>
        <dbReference type="SAM" id="Phobius"/>
    </source>
</evidence>
<keyword evidence="1" id="KW-0812">Transmembrane</keyword>
<keyword evidence="1" id="KW-0472">Membrane</keyword>
<feature type="transmembrane region" description="Helical" evidence="1">
    <location>
        <begin position="72"/>
        <end position="92"/>
    </location>
</feature>
<keyword evidence="3" id="KW-1185">Reference proteome</keyword>
<feature type="transmembrane region" description="Helical" evidence="1">
    <location>
        <begin position="28"/>
        <end position="51"/>
    </location>
</feature>
<dbReference type="AlphaFoldDB" id="A0A176Z6H7"/>
<protein>
    <submittedName>
        <fullName evidence="2">Uncharacterized protein</fullName>
    </submittedName>
</protein>
<keyword evidence="1" id="KW-1133">Transmembrane helix</keyword>
<proteinExistence type="predicted"/>
<accession>A0A176Z6H7</accession>
<comment type="caution">
    <text evidence="2">The sequence shown here is derived from an EMBL/GenBank/DDBJ whole genome shotgun (WGS) entry which is preliminary data.</text>
</comment>
<dbReference type="Proteomes" id="UP000076959">
    <property type="component" value="Unassembled WGS sequence"/>
</dbReference>
<name>A0A176Z6H7_9BRAD</name>
<evidence type="ECO:0000313" key="2">
    <source>
        <dbReference type="EMBL" id="OAF15362.1"/>
    </source>
</evidence>
<reference evidence="2 3" key="1">
    <citation type="submission" date="2016-03" db="EMBL/GenBank/DDBJ databases">
        <title>Draft Genome Sequence of the Strain BR 10245 (Bradyrhizobium sp.) isolated from nodules of Centrolobium paraense.</title>
        <authorList>
            <person name="Simoes-Araujo J.L.Sr."/>
            <person name="Barauna A.C."/>
            <person name="Silva K."/>
            <person name="Zilli J.E."/>
        </authorList>
    </citation>
    <scope>NUCLEOTIDE SEQUENCE [LARGE SCALE GENOMIC DNA]</scope>
    <source>
        <strain evidence="2 3">BR 10245</strain>
    </source>
</reference>
<evidence type="ECO:0000313" key="3">
    <source>
        <dbReference type="Proteomes" id="UP000076959"/>
    </source>
</evidence>